<name>A0A0V1BK01_TRISP</name>
<evidence type="ECO:0000313" key="2">
    <source>
        <dbReference type="Proteomes" id="UP000054776"/>
    </source>
</evidence>
<gene>
    <name evidence="1" type="ORF">T01_9539</name>
</gene>
<keyword evidence="2" id="KW-1185">Reference proteome</keyword>
<proteinExistence type="predicted"/>
<accession>A0A0V1BK01</accession>
<protein>
    <submittedName>
        <fullName evidence="1">Uncharacterized protein</fullName>
    </submittedName>
</protein>
<organism evidence="1 2">
    <name type="scientific">Trichinella spiralis</name>
    <name type="common">Trichina worm</name>
    <dbReference type="NCBI Taxonomy" id="6334"/>
    <lineage>
        <taxon>Eukaryota</taxon>
        <taxon>Metazoa</taxon>
        <taxon>Ecdysozoa</taxon>
        <taxon>Nematoda</taxon>
        <taxon>Enoplea</taxon>
        <taxon>Dorylaimia</taxon>
        <taxon>Trichinellida</taxon>
        <taxon>Trichinellidae</taxon>
        <taxon>Trichinella</taxon>
    </lineage>
</organism>
<sequence length="72" mass="7989">MPFTRTVATVIASASGNVAIDASSFFQWPHQVHPHSLERVADRVDVLLSILKTLFKITDAISKKDQVDSPFH</sequence>
<dbReference type="AlphaFoldDB" id="A0A0V1BK01"/>
<dbReference type="InParanoid" id="A0A0V1BK01"/>
<evidence type="ECO:0000313" key="1">
    <source>
        <dbReference type="EMBL" id="KRY37499.1"/>
    </source>
</evidence>
<comment type="caution">
    <text evidence="1">The sequence shown here is derived from an EMBL/GenBank/DDBJ whole genome shotgun (WGS) entry which is preliminary data.</text>
</comment>
<reference evidence="1 2" key="1">
    <citation type="submission" date="2015-01" db="EMBL/GenBank/DDBJ databases">
        <title>Evolution of Trichinella species and genotypes.</title>
        <authorList>
            <person name="Korhonen P.K."/>
            <person name="Edoardo P."/>
            <person name="Giuseppe L.R."/>
            <person name="Gasser R.B."/>
        </authorList>
    </citation>
    <scope>NUCLEOTIDE SEQUENCE [LARGE SCALE GENOMIC DNA]</scope>
    <source>
        <strain evidence="1">ISS3</strain>
    </source>
</reference>
<dbReference type="EMBL" id="JYDH01000033">
    <property type="protein sequence ID" value="KRY37499.1"/>
    <property type="molecule type" value="Genomic_DNA"/>
</dbReference>
<dbReference type="Proteomes" id="UP000054776">
    <property type="component" value="Unassembled WGS sequence"/>
</dbReference>